<evidence type="ECO:0000256" key="5">
    <source>
        <dbReference type="ARBA" id="ARBA00023085"/>
    </source>
</evidence>
<dbReference type="GO" id="GO:0030599">
    <property type="term" value="F:pectinesterase activity"/>
    <property type="evidence" value="ECO:0007669"/>
    <property type="project" value="UniProtKB-EC"/>
</dbReference>
<evidence type="ECO:0000256" key="3">
    <source>
        <dbReference type="ARBA" id="ARBA00013229"/>
    </source>
</evidence>
<dbReference type="Pfam" id="PF01095">
    <property type="entry name" value="Pectinesterase"/>
    <property type="match status" value="2"/>
</dbReference>
<keyword evidence="4" id="KW-0378">Hydrolase</keyword>
<sequence length="411" mass="45056">MECHRVVSLVAVAVVLLLRWPALSSAQAPVSRTITVDSQGGGDFWSVQSAVNFVPDGNREWVRIHVRAGSYTEKVIIPAEKGYILLEGDGSWNTDINFNDYAGAHVRSRGDTSPTYKSATFTVLADDFIARNITFKNTHNAHDKINKSQAVAALVRGDRNAFYGWAFHSFQDTLCDDLGRHHFSDCFIEGGIDFIFGYGQSIYDGCTIVSNMPPSYGQNPGSVTAHGREDQQEPSGGGAGPRFQDTLCDDLGRHHFSDCFIEGGIDFIFGYGQSIYDGCTIVSNMPPSYGQNPGSVTAHGRVDASDPGGFVFKGGEVRGTGRQYLGRAWNEYATVVYYHVNMSSIIVPQGWEAWKADGETNNVVFAEVGCTGPGSNMTGRVPWEKQLSELEVEKFVDMSYIDDGWIGEQPY</sequence>
<keyword evidence="5" id="KW-0063">Aspartyl esterase</keyword>
<dbReference type="UniPathway" id="UPA00545">
    <property type="reaction ID" value="UER00823"/>
</dbReference>
<dbReference type="PANTHER" id="PTHR31321:SF131">
    <property type="entry name" value="OS07G0655600 PROTEIN"/>
    <property type="match status" value="1"/>
</dbReference>
<comment type="pathway">
    <text evidence="1">Glycan metabolism; pectin degradation; 2-dehydro-3-deoxy-D-gluconate from pectin: step 1/5.</text>
</comment>
<dbReference type="SUPFAM" id="SSF51126">
    <property type="entry name" value="Pectin lyase-like"/>
    <property type="match status" value="2"/>
</dbReference>
<feature type="domain" description="Pectinesterase catalytic" evidence="6">
    <location>
        <begin position="34"/>
        <end position="236"/>
    </location>
</feature>
<dbReference type="InterPro" id="IPR011050">
    <property type="entry name" value="Pectin_lyase_fold/virulence"/>
</dbReference>
<dbReference type="InterPro" id="IPR012334">
    <property type="entry name" value="Pectin_lyas_fold"/>
</dbReference>
<evidence type="ECO:0000313" key="7">
    <source>
        <dbReference type="EnsemblPlants" id="EMT07429"/>
    </source>
</evidence>
<evidence type="ECO:0000256" key="1">
    <source>
        <dbReference type="ARBA" id="ARBA00005184"/>
    </source>
</evidence>
<accession>M8BKY5</accession>
<dbReference type="AlphaFoldDB" id="M8BKY5"/>
<dbReference type="GO" id="GO:0042545">
    <property type="term" value="P:cell wall modification"/>
    <property type="evidence" value="ECO:0007669"/>
    <property type="project" value="InterPro"/>
</dbReference>
<feature type="domain" description="Pectinesterase catalytic" evidence="6">
    <location>
        <begin position="243"/>
        <end position="402"/>
    </location>
</feature>
<dbReference type="EnsemblPlants" id="EMT07429">
    <property type="protein sequence ID" value="EMT07429"/>
    <property type="gene ID" value="F775_13314"/>
</dbReference>
<protein>
    <recommendedName>
        <fullName evidence="3">pectinesterase</fullName>
        <ecNumber evidence="3">3.1.1.11</ecNumber>
    </recommendedName>
</protein>
<evidence type="ECO:0000259" key="6">
    <source>
        <dbReference type="Pfam" id="PF01095"/>
    </source>
</evidence>
<dbReference type="InterPro" id="IPR000070">
    <property type="entry name" value="Pectinesterase_cat"/>
</dbReference>
<dbReference type="Gene3D" id="2.160.20.10">
    <property type="entry name" value="Single-stranded right-handed beta-helix, Pectin lyase-like"/>
    <property type="match status" value="2"/>
</dbReference>
<dbReference type="EC" id="3.1.1.11" evidence="3"/>
<evidence type="ECO:0000256" key="4">
    <source>
        <dbReference type="ARBA" id="ARBA00022801"/>
    </source>
</evidence>
<dbReference type="PANTHER" id="PTHR31321">
    <property type="entry name" value="ACYL-COA THIOESTER HYDROLASE YBHC-RELATED"/>
    <property type="match status" value="1"/>
</dbReference>
<name>M8BKY5_AEGTA</name>
<proteinExistence type="inferred from homology"/>
<reference evidence="7" key="1">
    <citation type="submission" date="2015-06" db="UniProtKB">
        <authorList>
            <consortium name="EnsemblPlants"/>
        </authorList>
    </citation>
    <scope>IDENTIFICATION</scope>
</reference>
<dbReference type="GO" id="GO:0045490">
    <property type="term" value="P:pectin catabolic process"/>
    <property type="evidence" value="ECO:0007669"/>
    <property type="project" value="UniProtKB-UniPathway"/>
</dbReference>
<evidence type="ECO:0000256" key="2">
    <source>
        <dbReference type="ARBA" id="ARBA00008891"/>
    </source>
</evidence>
<organism evidence="7">
    <name type="scientific">Aegilops tauschii</name>
    <name type="common">Tausch's goatgrass</name>
    <name type="synonym">Aegilops squarrosa</name>
    <dbReference type="NCBI Taxonomy" id="37682"/>
    <lineage>
        <taxon>Eukaryota</taxon>
        <taxon>Viridiplantae</taxon>
        <taxon>Streptophyta</taxon>
        <taxon>Embryophyta</taxon>
        <taxon>Tracheophyta</taxon>
        <taxon>Spermatophyta</taxon>
        <taxon>Magnoliopsida</taxon>
        <taxon>Liliopsida</taxon>
        <taxon>Poales</taxon>
        <taxon>Poaceae</taxon>
        <taxon>BOP clade</taxon>
        <taxon>Pooideae</taxon>
        <taxon>Triticodae</taxon>
        <taxon>Triticeae</taxon>
        <taxon>Triticinae</taxon>
        <taxon>Aegilops</taxon>
    </lineage>
</organism>
<comment type="similarity">
    <text evidence="2">Belongs to the pectinesterase family.</text>
</comment>